<feature type="non-terminal residue" evidence="1">
    <location>
        <position position="1"/>
    </location>
</feature>
<sequence>LKDKRNCQRICAKDIGHADSDHMCQSKCHYCGEPCSLSTSTKKGNYQCPNKCIINCKEEHERH</sequence>
<name>A0A9N9IAF8_9GLOM</name>
<protein>
    <submittedName>
        <fullName evidence="1">2061_t:CDS:1</fullName>
    </submittedName>
</protein>
<dbReference type="EMBL" id="CAJVPV010025327">
    <property type="protein sequence ID" value="CAG8728673.1"/>
    <property type="molecule type" value="Genomic_DNA"/>
</dbReference>
<feature type="non-terminal residue" evidence="1">
    <location>
        <position position="63"/>
    </location>
</feature>
<evidence type="ECO:0000313" key="1">
    <source>
        <dbReference type="EMBL" id="CAG8728673.1"/>
    </source>
</evidence>
<dbReference type="AlphaFoldDB" id="A0A9N9IAF8"/>
<gene>
    <name evidence="1" type="ORF">AMORRO_LOCUS13848</name>
</gene>
<comment type="caution">
    <text evidence="1">The sequence shown here is derived from an EMBL/GenBank/DDBJ whole genome shotgun (WGS) entry which is preliminary data.</text>
</comment>
<reference evidence="1" key="1">
    <citation type="submission" date="2021-06" db="EMBL/GenBank/DDBJ databases">
        <authorList>
            <person name="Kallberg Y."/>
            <person name="Tangrot J."/>
            <person name="Rosling A."/>
        </authorList>
    </citation>
    <scope>NUCLEOTIDE SEQUENCE</scope>
    <source>
        <strain evidence="1">CL551</strain>
    </source>
</reference>
<organism evidence="1 2">
    <name type="scientific">Acaulospora morrowiae</name>
    <dbReference type="NCBI Taxonomy" id="94023"/>
    <lineage>
        <taxon>Eukaryota</taxon>
        <taxon>Fungi</taxon>
        <taxon>Fungi incertae sedis</taxon>
        <taxon>Mucoromycota</taxon>
        <taxon>Glomeromycotina</taxon>
        <taxon>Glomeromycetes</taxon>
        <taxon>Diversisporales</taxon>
        <taxon>Acaulosporaceae</taxon>
        <taxon>Acaulospora</taxon>
    </lineage>
</organism>
<evidence type="ECO:0000313" key="2">
    <source>
        <dbReference type="Proteomes" id="UP000789342"/>
    </source>
</evidence>
<keyword evidence="2" id="KW-1185">Reference proteome</keyword>
<dbReference type="Proteomes" id="UP000789342">
    <property type="component" value="Unassembled WGS sequence"/>
</dbReference>
<proteinExistence type="predicted"/>
<accession>A0A9N9IAF8</accession>